<organism evidence="2 3">
    <name type="scientific">Siccibacter colletis</name>
    <dbReference type="NCBI Taxonomy" id="1505757"/>
    <lineage>
        <taxon>Bacteria</taxon>
        <taxon>Pseudomonadati</taxon>
        <taxon>Pseudomonadota</taxon>
        <taxon>Gammaproteobacteria</taxon>
        <taxon>Enterobacterales</taxon>
        <taxon>Enterobacteriaceae</taxon>
        <taxon>Siccibacter</taxon>
    </lineage>
</organism>
<proteinExistence type="predicted"/>
<evidence type="ECO:0000313" key="3">
    <source>
        <dbReference type="Proteomes" id="UP001156318"/>
    </source>
</evidence>
<name>A0ABY6JJ25_9ENTR</name>
<evidence type="ECO:0000313" key="2">
    <source>
        <dbReference type="EMBL" id="UYU33836.1"/>
    </source>
</evidence>
<evidence type="ECO:0000259" key="1">
    <source>
        <dbReference type="Pfam" id="PF04448"/>
    </source>
</evidence>
<sequence>MLKGGEHASQPSTLRDGVETIINSGISIDGDNILAERHSLNEPVQSWIPCSERMPEREYVLAADFSGSYYLPSLPNTQVGIYADWFEDGKPSWDDGDGNDLNLKQVTHWMPLPAAPQPDSD</sequence>
<dbReference type="EMBL" id="CP074352">
    <property type="protein sequence ID" value="UYU33836.1"/>
    <property type="molecule type" value="Genomic_DNA"/>
</dbReference>
<accession>A0ABY6JJ25</accession>
<feature type="domain" description="DUF551" evidence="1">
    <location>
        <begin position="46"/>
        <end position="117"/>
    </location>
</feature>
<dbReference type="Pfam" id="PF04448">
    <property type="entry name" value="DUF551"/>
    <property type="match status" value="1"/>
</dbReference>
<dbReference type="InterPro" id="IPR007539">
    <property type="entry name" value="DUF551"/>
</dbReference>
<protein>
    <submittedName>
        <fullName evidence="2">DUF551 domain-containing protein</fullName>
    </submittedName>
</protein>
<reference evidence="2 3" key="1">
    <citation type="submission" date="2021-05" db="EMBL/GenBank/DDBJ databases">
        <title>Isolation, identification, and the growth promoting effects of Pantoea dispersa strain YSD J2 from the aboveground leaves of Cyperus esculentus L.Var. Sativus.</title>
        <authorList>
            <person name="Wang S."/>
            <person name="Tang X.M."/>
            <person name="Huang Y.N."/>
        </authorList>
    </citation>
    <scope>NUCLEOTIDE SEQUENCE [LARGE SCALE GENOMIC DNA]</scope>
    <source>
        <strain evidence="3">YSD YN2</strain>
    </source>
</reference>
<gene>
    <name evidence="2" type="ORF">KFZ77_10345</name>
</gene>
<dbReference type="Proteomes" id="UP001156318">
    <property type="component" value="Chromosome"/>
</dbReference>
<keyword evidence="3" id="KW-1185">Reference proteome</keyword>